<dbReference type="PANTHER" id="PTHR10742:SF342">
    <property type="entry name" value="AMINE OXIDASE"/>
    <property type="match status" value="1"/>
</dbReference>
<gene>
    <name evidence="2" type="ORF">Trco_007164</name>
</gene>
<reference evidence="2" key="1">
    <citation type="submission" date="2021-08" db="EMBL/GenBank/DDBJ databases">
        <title>Chromosome-Level Trichoderma cornu-damae using Hi-C Data.</title>
        <authorList>
            <person name="Kim C.S."/>
        </authorList>
    </citation>
    <scope>NUCLEOTIDE SEQUENCE</scope>
    <source>
        <strain evidence="2">KA19-0412C</strain>
    </source>
</reference>
<dbReference type="SUPFAM" id="SSF54373">
    <property type="entry name" value="FAD-linked reductases, C-terminal domain"/>
    <property type="match status" value="1"/>
</dbReference>
<dbReference type="InterPro" id="IPR002937">
    <property type="entry name" value="Amino_oxidase"/>
</dbReference>
<dbReference type="Gene3D" id="3.90.660.10">
    <property type="match status" value="1"/>
</dbReference>
<dbReference type="Gene3D" id="1.10.10.1620">
    <property type="match status" value="1"/>
</dbReference>
<dbReference type="Pfam" id="PF01593">
    <property type="entry name" value="Amino_oxidase"/>
    <property type="match status" value="1"/>
</dbReference>
<comment type="caution">
    <text evidence="2">The sequence shown here is derived from an EMBL/GenBank/DDBJ whole genome shotgun (WGS) entry which is preliminary data.</text>
</comment>
<organism evidence="2 3">
    <name type="scientific">Trichoderma cornu-damae</name>
    <dbReference type="NCBI Taxonomy" id="654480"/>
    <lineage>
        <taxon>Eukaryota</taxon>
        <taxon>Fungi</taxon>
        <taxon>Dikarya</taxon>
        <taxon>Ascomycota</taxon>
        <taxon>Pezizomycotina</taxon>
        <taxon>Sordariomycetes</taxon>
        <taxon>Hypocreomycetidae</taxon>
        <taxon>Hypocreales</taxon>
        <taxon>Hypocreaceae</taxon>
        <taxon>Trichoderma</taxon>
    </lineage>
</organism>
<protein>
    <recommendedName>
        <fullName evidence="1">Amine oxidase domain-containing protein</fullName>
    </recommendedName>
</protein>
<dbReference type="SUPFAM" id="SSF51905">
    <property type="entry name" value="FAD/NAD(P)-binding domain"/>
    <property type="match status" value="1"/>
</dbReference>
<sequence>MAASCDSHNIGIVGAGVSGLFTAMVFDHLNDQLAKAAEKGKQPLRFEYTILEANPEERVGGRLFTYKFDKSKNLHDYVDVGAMRFPDNPIMSRVFNLFNRLDMNKVSFEAGSTPPNGSIIPYYLNNDNGEMAEPWRYNDKTLWTNDIATLYINTPSGDPFHLATDGSIPVEVFKAAIKPLADALKEDMEDGGQAGWELLMKYDGLSTREFLRNFPNLGVQFTNPEIPLPPYNANTIEWLETFNGGTNWYDQALSESVLEYLDFSYKKKIKWYCILGGSQELAKRILDKLVTKPLFNSPVKAIRQAGIMQVEVDIGTATKTQQTKTSYGLFTTTSLGCLRRMDISKAGLSYGARDAIRSLGYGQASKVAMRFKRAWWIHDLGNYNIKKGGQGHTDLHIRTCVYPSYNIYDKETDSAVLLVSYTWQQDSQRLSCLMHNRTHHNEGMAQEIELRELLFKELALLHSNPSQSPEELLRIIKDSYLEHFAFDWDNEPTTAGAFAFFRPQQFQHLWSKIIQPSGDVIIVGEAASPHHAWVVGALESAVHGIYSWLSKNKFLVSEFKDAMDIIDRATPGNPFQGLPPYMNSKLAQSQGLLAIAHQIVRQGGQDIIDLARLLEGLRR</sequence>
<dbReference type="Gene3D" id="3.50.50.60">
    <property type="entry name" value="FAD/NAD(P)-binding domain"/>
    <property type="match status" value="1"/>
</dbReference>
<evidence type="ECO:0000259" key="1">
    <source>
        <dbReference type="Pfam" id="PF01593"/>
    </source>
</evidence>
<evidence type="ECO:0000313" key="2">
    <source>
        <dbReference type="EMBL" id="KAH6605457.1"/>
    </source>
</evidence>
<name>A0A9P8QN78_9HYPO</name>
<dbReference type="AlphaFoldDB" id="A0A9P8QN78"/>
<feature type="domain" description="Amine oxidase" evidence="1">
    <location>
        <begin position="46"/>
        <end position="542"/>
    </location>
</feature>
<accession>A0A9P8QN78</accession>
<dbReference type="InterPro" id="IPR036188">
    <property type="entry name" value="FAD/NAD-bd_sf"/>
</dbReference>
<dbReference type="InterPro" id="IPR050281">
    <property type="entry name" value="Flavin_monoamine_oxidase"/>
</dbReference>
<proteinExistence type="predicted"/>
<dbReference type="EMBL" id="JAIWOZ010000005">
    <property type="protein sequence ID" value="KAH6605457.1"/>
    <property type="molecule type" value="Genomic_DNA"/>
</dbReference>
<dbReference type="PANTHER" id="PTHR10742">
    <property type="entry name" value="FLAVIN MONOAMINE OXIDASE"/>
    <property type="match status" value="1"/>
</dbReference>
<dbReference type="GO" id="GO:0001716">
    <property type="term" value="F:L-amino-acid oxidase activity"/>
    <property type="evidence" value="ECO:0007669"/>
    <property type="project" value="TreeGrafter"/>
</dbReference>
<dbReference type="OrthoDB" id="7777654at2759"/>
<dbReference type="Proteomes" id="UP000827724">
    <property type="component" value="Unassembled WGS sequence"/>
</dbReference>
<dbReference type="GO" id="GO:0009063">
    <property type="term" value="P:amino acid catabolic process"/>
    <property type="evidence" value="ECO:0007669"/>
    <property type="project" value="TreeGrafter"/>
</dbReference>
<evidence type="ECO:0000313" key="3">
    <source>
        <dbReference type="Proteomes" id="UP000827724"/>
    </source>
</evidence>
<keyword evidence="3" id="KW-1185">Reference proteome</keyword>